<sequence>MSFVTRTLTDQNDDGDVDRFNGDAIGGVDISASYPGDTVTISVVGVGNVTYTGITFYLADGGRVFTPTDGQVLQNGTFVGSTFELPQGPLDVGGLGPPCFVAGTLIETEDGPVAVEDIKVGQNVRTADHGLQPVRWHGSWRVVGHGTHAPIRFATGAIGNARPLLLSPQHMVLLSGWRAELLFGEDEVLVAACHLVNHDTIARAPARDVVYHHLMFETHEVIFSQGVPTESFCPGSYILGDDDVRAEIEALMPEQFCDVAGEWHTARPVVGRAEATVLCGDRWVGAGPNMGARA</sequence>
<accession>A0A1Y5S9G9</accession>
<proteinExistence type="predicted"/>
<name>A0A1Y5S9G9_9RHOB</name>
<dbReference type="Proteomes" id="UP000193623">
    <property type="component" value="Unassembled WGS sequence"/>
</dbReference>
<dbReference type="OrthoDB" id="6305173at2"/>
<protein>
    <recommendedName>
        <fullName evidence="1">Hedgehog/Intein (Hint) domain-containing protein</fullName>
    </recommendedName>
</protein>
<evidence type="ECO:0000259" key="1">
    <source>
        <dbReference type="Pfam" id="PF13403"/>
    </source>
</evidence>
<evidence type="ECO:0000313" key="2">
    <source>
        <dbReference type="EMBL" id="SLN34383.1"/>
    </source>
</evidence>
<feature type="domain" description="Hedgehog/Intein (Hint)" evidence="1">
    <location>
        <begin position="98"/>
        <end position="235"/>
    </location>
</feature>
<dbReference type="Gene3D" id="2.170.16.10">
    <property type="entry name" value="Hedgehog/Intein (Hint) domain"/>
    <property type="match status" value="1"/>
</dbReference>
<dbReference type="SUPFAM" id="SSF51294">
    <property type="entry name" value="Hedgehog/intein (Hint) domain"/>
    <property type="match status" value="1"/>
</dbReference>
<dbReference type="AlphaFoldDB" id="A0A1Y5S9G9"/>
<gene>
    <name evidence="2" type="ORF">PSJ8397_01692</name>
</gene>
<dbReference type="RefSeq" id="WP_159453110.1">
    <property type="nucleotide sequence ID" value="NZ_FWFT01000002.1"/>
</dbReference>
<dbReference type="Pfam" id="PF13403">
    <property type="entry name" value="Hint_2"/>
    <property type="match status" value="1"/>
</dbReference>
<keyword evidence="3" id="KW-1185">Reference proteome</keyword>
<dbReference type="EMBL" id="FWFT01000002">
    <property type="protein sequence ID" value="SLN34383.1"/>
    <property type="molecule type" value="Genomic_DNA"/>
</dbReference>
<reference evidence="2 3" key="1">
    <citation type="submission" date="2017-03" db="EMBL/GenBank/DDBJ databases">
        <authorList>
            <person name="Afonso C.L."/>
            <person name="Miller P.J."/>
            <person name="Scott M.A."/>
            <person name="Spackman E."/>
            <person name="Goraichik I."/>
            <person name="Dimitrov K.M."/>
            <person name="Suarez D.L."/>
            <person name="Swayne D.E."/>
        </authorList>
    </citation>
    <scope>NUCLEOTIDE SEQUENCE [LARGE SCALE GENOMIC DNA]</scope>
    <source>
        <strain evidence="2 3">CECT 8397</strain>
    </source>
</reference>
<dbReference type="InterPro" id="IPR028992">
    <property type="entry name" value="Hedgehog/Intein_dom"/>
</dbReference>
<dbReference type="InterPro" id="IPR036844">
    <property type="entry name" value="Hint_dom_sf"/>
</dbReference>
<evidence type="ECO:0000313" key="3">
    <source>
        <dbReference type="Proteomes" id="UP000193623"/>
    </source>
</evidence>
<organism evidence="2 3">
    <name type="scientific">Pseudooctadecabacter jejudonensis</name>
    <dbReference type="NCBI Taxonomy" id="1391910"/>
    <lineage>
        <taxon>Bacteria</taxon>
        <taxon>Pseudomonadati</taxon>
        <taxon>Pseudomonadota</taxon>
        <taxon>Alphaproteobacteria</taxon>
        <taxon>Rhodobacterales</taxon>
        <taxon>Paracoccaceae</taxon>
        <taxon>Pseudooctadecabacter</taxon>
    </lineage>
</organism>